<organism evidence="1 2">
    <name type="scientific">Pristionchus mayeri</name>
    <dbReference type="NCBI Taxonomy" id="1317129"/>
    <lineage>
        <taxon>Eukaryota</taxon>
        <taxon>Metazoa</taxon>
        <taxon>Ecdysozoa</taxon>
        <taxon>Nematoda</taxon>
        <taxon>Chromadorea</taxon>
        <taxon>Rhabditida</taxon>
        <taxon>Rhabditina</taxon>
        <taxon>Diplogasteromorpha</taxon>
        <taxon>Diplogasteroidea</taxon>
        <taxon>Neodiplogasteridae</taxon>
        <taxon>Pristionchus</taxon>
    </lineage>
</organism>
<sequence>RATMKSKRESELQITQALIEALKKYSITAEMTDERWEIIGRILAIFKDLDDNVMKNYKAELVETIGNITRNNRYDQDAVLRKDLTNFIKKSSCEIELRRIVVEWSKKREKI</sequence>
<keyword evidence="2" id="KW-1185">Reference proteome</keyword>
<dbReference type="Proteomes" id="UP001328107">
    <property type="component" value="Unassembled WGS sequence"/>
</dbReference>
<gene>
    <name evidence="1" type="ORF">PMAYCL1PPCAC_03264</name>
</gene>
<accession>A0AAN4Z4C4</accession>
<comment type="caution">
    <text evidence="1">The sequence shown here is derived from an EMBL/GenBank/DDBJ whole genome shotgun (WGS) entry which is preliminary data.</text>
</comment>
<feature type="non-terminal residue" evidence="1">
    <location>
        <position position="111"/>
    </location>
</feature>
<proteinExistence type="predicted"/>
<name>A0AAN4Z4C4_9BILA</name>
<reference evidence="2" key="1">
    <citation type="submission" date="2022-10" db="EMBL/GenBank/DDBJ databases">
        <title>Genome assembly of Pristionchus species.</title>
        <authorList>
            <person name="Yoshida K."/>
            <person name="Sommer R.J."/>
        </authorList>
    </citation>
    <scope>NUCLEOTIDE SEQUENCE [LARGE SCALE GENOMIC DNA]</scope>
    <source>
        <strain evidence="2">RS5460</strain>
    </source>
</reference>
<evidence type="ECO:0000313" key="2">
    <source>
        <dbReference type="Proteomes" id="UP001328107"/>
    </source>
</evidence>
<evidence type="ECO:0000313" key="1">
    <source>
        <dbReference type="EMBL" id="GMR33069.1"/>
    </source>
</evidence>
<feature type="non-terminal residue" evidence="1">
    <location>
        <position position="1"/>
    </location>
</feature>
<dbReference type="EMBL" id="BTRK01000001">
    <property type="protein sequence ID" value="GMR33069.1"/>
    <property type="molecule type" value="Genomic_DNA"/>
</dbReference>
<protein>
    <submittedName>
        <fullName evidence="1">Uncharacterized protein</fullName>
    </submittedName>
</protein>
<dbReference type="AlphaFoldDB" id="A0AAN4Z4C4"/>